<sequence length="252" mass="27661">MVEMYEENIDGIQVIHAVPAGQYQQQLPTIFFYHGFTSSKEIYSYFGYTLAKAGFRVILPDARLHGARADGDEARLLANFWGILQGNVEELPVLKDHFVGKGLADPERLGVGGVSMGGMTTMAALVKFPWVKVAANLMGSGYFSTLSHSLFPAYDTQDSAQRHAFEREFAPLLSLDFSGKAALIAGKPLFVWHGEEDDVVPFGESQRLRQELAENGADANLTFISEAQAKHKVSVNALAKSTAFFVAKLLRN</sequence>
<dbReference type="EMBL" id="JADOBI010000003">
    <property type="protein sequence ID" value="MBF7979567.1"/>
    <property type="molecule type" value="Genomic_DNA"/>
</dbReference>
<keyword evidence="4" id="KW-1185">Reference proteome</keyword>
<organism evidence="3 4">
    <name type="scientific">Rahnella laticis</name>
    <dbReference type="NCBI Taxonomy" id="2787622"/>
    <lineage>
        <taxon>Bacteria</taxon>
        <taxon>Pseudomonadati</taxon>
        <taxon>Pseudomonadota</taxon>
        <taxon>Gammaproteobacteria</taxon>
        <taxon>Enterobacterales</taxon>
        <taxon>Yersiniaceae</taxon>
        <taxon>Rahnella</taxon>
    </lineage>
</organism>
<gene>
    <name evidence="3" type="primary">yjfP</name>
    <name evidence="3" type="ORF">IV433_09095</name>
</gene>
<evidence type="ECO:0000256" key="1">
    <source>
        <dbReference type="ARBA" id="ARBA00022801"/>
    </source>
</evidence>
<evidence type="ECO:0000313" key="4">
    <source>
        <dbReference type="Proteomes" id="UP000636811"/>
    </source>
</evidence>
<dbReference type="Proteomes" id="UP000636811">
    <property type="component" value="Unassembled WGS sequence"/>
</dbReference>
<evidence type="ECO:0000259" key="2">
    <source>
        <dbReference type="Pfam" id="PF00326"/>
    </source>
</evidence>
<dbReference type="PANTHER" id="PTHR22946:SF9">
    <property type="entry name" value="POLYKETIDE TRANSFERASE AF380"/>
    <property type="match status" value="1"/>
</dbReference>
<dbReference type="PANTHER" id="PTHR22946">
    <property type="entry name" value="DIENELACTONE HYDROLASE DOMAIN-CONTAINING PROTEIN-RELATED"/>
    <property type="match status" value="1"/>
</dbReference>
<dbReference type="Pfam" id="PF00326">
    <property type="entry name" value="Peptidase_S9"/>
    <property type="match status" value="1"/>
</dbReference>
<name>A0ABS0E3A4_9GAMM</name>
<accession>A0ABS0E3A4</accession>
<dbReference type="Gene3D" id="3.40.50.1820">
    <property type="entry name" value="alpha/beta hydrolase"/>
    <property type="match status" value="1"/>
</dbReference>
<evidence type="ECO:0000313" key="3">
    <source>
        <dbReference type="EMBL" id="MBF7979567.1"/>
    </source>
</evidence>
<protein>
    <submittedName>
        <fullName evidence="3">Esterase</fullName>
    </submittedName>
</protein>
<keyword evidence="1" id="KW-0378">Hydrolase</keyword>
<dbReference type="InterPro" id="IPR001375">
    <property type="entry name" value="Peptidase_S9_cat"/>
</dbReference>
<dbReference type="SUPFAM" id="SSF53474">
    <property type="entry name" value="alpha/beta-Hydrolases"/>
    <property type="match status" value="1"/>
</dbReference>
<dbReference type="InterPro" id="IPR050261">
    <property type="entry name" value="FrsA_esterase"/>
</dbReference>
<proteinExistence type="predicted"/>
<dbReference type="InterPro" id="IPR029058">
    <property type="entry name" value="AB_hydrolase_fold"/>
</dbReference>
<reference evidence="3 4" key="1">
    <citation type="submission" date="2020-11" db="EMBL/GenBank/DDBJ databases">
        <title>Taxonomic investigation of Rahnella strains.</title>
        <authorList>
            <person name="Lee S.D."/>
        </authorList>
    </citation>
    <scope>NUCLEOTIDE SEQUENCE [LARGE SCALE GENOMIC DNA]</scope>
    <source>
        <strain evidence="3 4">SAP-17</strain>
    </source>
</reference>
<comment type="caution">
    <text evidence="3">The sequence shown here is derived from an EMBL/GenBank/DDBJ whole genome shotgun (WGS) entry which is preliminary data.</text>
</comment>
<dbReference type="RefSeq" id="WP_195813578.1">
    <property type="nucleotide sequence ID" value="NZ_JADOBI010000003.1"/>
</dbReference>
<feature type="domain" description="Peptidase S9 prolyl oligopeptidase catalytic" evidence="2">
    <location>
        <begin position="89"/>
        <end position="248"/>
    </location>
</feature>
<dbReference type="NCBIfam" id="NF007857">
    <property type="entry name" value="PRK10566.1"/>
    <property type="match status" value="1"/>
</dbReference>